<accession>R4V0N3</accession>
<dbReference type="AlphaFoldDB" id="R4V0N3"/>
<reference evidence="1" key="1">
    <citation type="submission" date="2013-02" db="EMBL/GenBank/DDBJ databases">
        <title>Immune-Related transcriptome of Coptotermes formosanus Shiraki workers: the defense mechanism.</title>
        <authorList>
            <person name="Hussain A."/>
            <person name="Li Y.F."/>
            <person name="Wen S.Y."/>
        </authorList>
    </citation>
    <scope>NUCLEOTIDE SEQUENCE</scope>
</reference>
<dbReference type="EMBL" id="KC632368">
    <property type="protein sequence ID" value="AGM32182.1"/>
    <property type="molecule type" value="mRNA"/>
</dbReference>
<protein>
    <submittedName>
        <fullName evidence="1">Uncharacterized protein</fullName>
    </submittedName>
</protein>
<sequence>MSDVTERGVDTFCFSGEASSTATLRLLLASKLCNHFLSYFIVTSFSASELSA</sequence>
<organism evidence="1">
    <name type="scientific">Coptotermes formosanus</name>
    <name type="common">Formosan subterranean termite</name>
    <dbReference type="NCBI Taxonomy" id="36987"/>
    <lineage>
        <taxon>Eukaryota</taxon>
        <taxon>Metazoa</taxon>
        <taxon>Ecdysozoa</taxon>
        <taxon>Arthropoda</taxon>
        <taxon>Hexapoda</taxon>
        <taxon>Insecta</taxon>
        <taxon>Pterygota</taxon>
        <taxon>Neoptera</taxon>
        <taxon>Polyneoptera</taxon>
        <taxon>Dictyoptera</taxon>
        <taxon>Blattodea</taxon>
        <taxon>Blattoidea</taxon>
        <taxon>Termitoidae</taxon>
        <taxon>Rhinotermitidae</taxon>
        <taxon>Coptotermes</taxon>
    </lineage>
</organism>
<name>R4V0N3_COPFO</name>
<evidence type="ECO:0000313" key="1">
    <source>
        <dbReference type="EMBL" id="AGM32182.1"/>
    </source>
</evidence>
<proteinExistence type="evidence at transcript level"/>